<dbReference type="GO" id="GO:0000155">
    <property type="term" value="F:phosphorelay sensor kinase activity"/>
    <property type="evidence" value="ECO:0007669"/>
    <property type="project" value="TreeGrafter"/>
</dbReference>
<dbReference type="Gene3D" id="3.40.50.1460">
    <property type="match status" value="1"/>
</dbReference>
<dbReference type="InterPro" id="IPR001096">
    <property type="entry name" value="Peptidase_C13"/>
</dbReference>
<dbReference type="GO" id="GO:0006508">
    <property type="term" value="P:proteolysis"/>
    <property type="evidence" value="ECO:0007669"/>
    <property type="project" value="InterPro"/>
</dbReference>
<evidence type="ECO:0000256" key="1">
    <source>
        <dbReference type="ARBA" id="ARBA00022553"/>
    </source>
</evidence>
<dbReference type="Proteomes" id="UP000030428">
    <property type="component" value="Unassembled WGS sequence"/>
</dbReference>
<organism evidence="2 3">
    <name type="scientific">Candidatus Thiomargarita nelsonii</name>
    <dbReference type="NCBI Taxonomy" id="1003181"/>
    <lineage>
        <taxon>Bacteria</taxon>
        <taxon>Pseudomonadati</taxon>
        <taxon>Pseudomonadota</taxon>
        <taxon>Gammaproteobacteria</taxon>
        <taxon>Thiotrichales</taxon>
        <taxon>Thiotrichaceae</taxon>
        <taxon>Thiomargarita</taxon>
    </lineage>
</organism>
<dbReference type="GO" id="GO:0008233">
    <property type="term" value="F:peptidase activity"/>
    <property type="evidence" value="ECO:0007669"/>
    <property type="project" value="InterPro"/>
</dbReference>
<dbReference type="InterPro" id="IPR015943">
    <property type="entry name" value="WD40/YVTN_repeat-like_dom_sf"/>
</dbReference>
<sequence>MIFTQNLSSRVIVLGLAILLAAFELRAEISFTPAAPSVDIGEKISLSVSGAVGEVTWSAQKGWIEGTGTSVTYTAPDQPGWDVVTVLDSTGQIGTLRIEIKAQNQDFSEENAIWEVWTNRDSVRALAYSKDKKTLWVGTGGGLEQRDGATGELVRVFTNLEGLPSNNIQAMSIDSNGGLWIGTWRGGLAYLSASGDWTVYDRNNSGLPDDQIKVLSIDSSGGLWIGTYYGGLAYLSASGDWTVYNTDNSGLPDNEINALSIDSSGGLWIGTMGGLSYRSISGDWTVYNSDNSGLPENRVNVLSIDSSGGLWIGTWADGLAYRSKSGDWTVYNSGNSELPGATIFALSIDSSGGLWIGMVGYLAYRSISGDWTLYNQNNSGLPDDFIDALFIDSSGGLWIGTLSGGLTYRSRSGDWTVYTDNSELPHNLVYAQSIDLNGGLWIGTESGLAYRSISGDWTVYNQNNSGLPYNRVKALSIDSSGGLWIGTYVGGLAYRSISGDWTVYNTDNSGLPSNFIETLSIDSSGGLWIGTHEDGLAYRSISGDWTVYNTDNSELPSNEINTLSIDSSGGLWIGSDYVGLAYRSISGDWTVYNPNNSGFPDNNNINALSIDSSGGLWIGMLNCLAYRSISGDWTVYNAINSGLPSNHVYALSSIDSSGGLWIGASGGGLAYRSASGDWTVYDKNNSGLPDNSGIENLSIDSNGGLWIGNSGSGLAHLRIGKQKAGKRAAIIITGGPNTPRNELWDTATSISNHIYKMLIGRGFVNTEIYYLSPQDWADFNGDGFNDRIVDAPRPQRQLMIEDVRTALDWAKEQGKLDQPLYLFYIGHGGEDKLHLAKFVDLEAAELKALLDEYQAVTGSQAIIVVDACHSGSFMPTLAAENRAVLTSSKAEEKSFFFEKQGWSRFLASSLYQGMHFFDAFSYAMRDQEHLLGKNLPGFQENGRTQTPLFDDNGDGMYSQDGQWLKQVKINGAYVTADITLAVTGLTESANLSVEQAFSLRARASTVSGQVERVWAVIRPPKMNLVIDSNGTPILAYPRAMLSTEDGTLWQGRWEQAIYNGNYEITYYAEDNEGNIASSEETIMITVSGGLAPPDSSTIEIVLEKERYQRGESFQVSLHEHLNWGYDLYAAVVLPDGQFIALTGENEFASLNQPDKWSALRNQGSPLSLLQLTLPDNLATGEYCFYGILSPKNGAVLENIPQWVLTGRCFALN</sequence>
<keyword evidence="1" id="KW-0597">Phosphoprotein</keyword>
<dbReference type="EMBL" id="JSZA02000216">
    <property type="protein sequence ID" value="TGN99952.1"/>
    <property type="molecule type" value="Genomic_DNA"/>
</dbReference>
<dbReference type="Gene3D" id="2.60.40.10">
    <property type="entry name" value="Immunoglobulins"/>
    <property type="match status" value="1"/>
</dbReference>
<dbReference type="Pfam" id="PF07494">
    <property type="entry name" value="Reg_prop"/>
    <property type="match status" value="8"/>
</dbReference>
<name>A0A4E0QVW6_9GAMM</name>
<dbReference type="Pfam" id="PF01650">
    <property type="entry name" value="Peptidase_C13"/>
    <property type="match status" value="1"/>
</dbReference>
<dbReference type="AlphaFoldDB" id="A0A4E0QVW6"/>
<gene>
    <name evidence="2" type="ORF">PN36_30035</name>
</gene>
<accession>A0A4E0QVW6</accession>
<dbReference type="Gene3D" id="2.130.10.10">
    <property type="entry name" value="YVTN repeat-like/Quinoprotein amine dehydrogenase"/>
    <property type="match status" value="4"/>
</dbReference>
<dbReference type="InterPro" id="IPR011110">
    <property type="entry name" value="Reg_prop"/>
</dbReference>
<dbReference type="PANTHER" id="PTHR43547:SF2">
    <property type="entry name" value="HYBRID SIGNAL TRANSDUCTION HISTIDINE KINASE C"/>
    <property type="match status" value="1"/>
</dbReference>
<dbReference type="PANTHER" id="PTHR43547">
    <property type="entry name" value="TWO-COMPONENT HISTIDINE KINASE"/>
    <property type="match status" value="1"/>
</dbReference>
<dbReference type="SUPFAM" id="SSF63829">
    <property type="entry name" value="Calcium-dependent phosphotriesterase"/>
    <property type="match status" value="3"/>
</dbReference>
<evidence type="ECO:0000313" key="2">
    <source>
        <dbReference type="EMBL" id="TGN99952.1"/>
    </source>
</evidence>
<proteinExistence type="predicted"/>
<keyword evidence="3" id="KW-1185">Reference proteome</keyword>
<evidence type="ECO:0000313" key="3">
    <source>
        <dbReference type="Proteomes" id="UP000030428"/>
    </source>
</evidence>
<comment type="caution">
    <text evidence="2">The sequence shown here is derived from an EMBL/GenBank/DDBJ whole genome shotgun (WGS) entry which is preliminary data.</text>
</comment>
<protein>
    <submittedName>
        <fullName evidence="2">Uncharacterized protein</fullName>
    </submittedName>
</protein>
<reference evidence="2 3" key="1">
    <citation type="journal article" date="2016" name="Front. Microbiol.">
        <title>Single-Cell (Meta-)Genomics of a Dimorphic Candidatus Thiomargarita nelsonii Reveals Genomic Plasticity.</title>
        <authorList>
            <person name="Flood B.E."/>
            <person name="Fliss P."/>
            <person name="Jones D.S."/>
            <person name="Dick G.J."/>
            <person name="Jain S."/>
            <person name="Kaster A.K."/>
            <person name="Winkel M."/>
            <person name="Mussmann M."/>
            <person name="Bailey J."/>
        </authorList>
    </citation>
    <scope>NUCLEOTIDE SEQUENCE [LARGE SCALE GENOMIC DNA]</scope>
    <source>
        <strain evidence="2">Hydrate Ridge</strain>
    </source>
</reference>
<dbReference type="InterPro" id="IPR013783">
    <property type="entry name" value="Ig-like_fold"/>
</dbReference>